<gene>
    <name evidence="1" type="ORF">LOK49_LG04G02361</name>
</gene>
<protein>
    <submittedName>
        <fullName evidence="1">Uncharacterized protein</fullName>
    </submittedName>
</protein>
<keyword evidence="2" id="KW-1185">Reference proteome</keyword>
<reference evidence="1 2" key="1">
    <citation type="journal article" date="2022" name="Plant J.">
        <title>Chromosome-level genome of Camellia lanceoleosa provides a valuable resource for understanding genome evolution and self-incompatibility.</title>
        <authorList>
            <person name="Gong W."/>
            <person name="Xiao S."/>
            <person name="Wang L."/>
            <person name="Liao Z."/>
            <person name="Chang Y."/>
            <person name="Mo W."/>
            <person name="Hu G."/>
            <person name="Li W."/>
            <person name="Zhao G."/>
            <person name="Zhu H."/>
            <person name="Hu X."/>
            <person name="Ji K."/>
            <person name="Xiang X."/>
            <person name="Song Q."/>
            <person name="Yuan D."/>
            <person name="Jin S."/>
            <person name="Zhang L."/>
        </authorList>
    </citation>
    <scope>NUCLEOTIDE SEQUENCE [LARGE SCALE GENOMIC DNA]</scope>
    <source>
        <strain evidence="1">SQ_2022a</strain>
    </source>
</reference>
<name>A0ACC0I151_9ERIC</name>
<evidence type="ECO:0000313" key="2">
    <source>
        <dbReference type="Proteomes" id="UP001060215"/>
    </source>
</evidence>
<proteinExistence type="predicted"/>
<dbReference type="EMBL" id="CM045759">
    <property type="protein sequence ID" value="KAI8019390.1"/>
    <property type="molecule type" value="Genomic_DNA"/>
</dbReference>
<evidence type="ECO:0000313" key="1">
    <source>
        <dbReference type="EMBL" id="KAI8019390.1"/>
    </source>
</evidence>
<accession>A0ACC0I151</accession>
<dbReference type="Proteomes" id="UP001060215">
    <property type="component" value="Chromosome 2"/>
</dbReference>
<comment type="caution">
    <text evidence="1">The sequence shown here is derived from an EMBL/GenBank/DDBJ whole genome shotgun (WGS) entry which is preliminary data.</text>
</comment>
<sequence length="446" mass="49747">MENVSDKKFKDKGKTVSWPDANKKIKKKKKVSKVNAINAVPPAPATNAVPPAPVTLSYPPQALACAPVTNGIGAVSWGKEKTEDKSEQFCGFIFMCNAQTKPECFRYRVFGLPGGRRQVVEKIKEGVTLFLFDFDLKLLYGVYKATCRGRLNLESSAFGGRFPAQVRFVNDKDCLPLPERVFKGAIKDNYEGSKFKPELNDQQVRDLLLLFRPCVASSSAVAPMPALVPPQMMQPSALEDQFQHSTRLLRPPQDPYLVGMQHGRAAPMIELPPPQDPYLVGMQNGCAAPMSEHHSVQHSVVLTSQLYGTEATIDHAYPTLEHQVPPAPNEPYYFAENQRLYAAEDAAQTVQDHYPRSWAAQKMDHRERLVGLEREYHQLPLQREGQFDLQQSNVAGYYNSYPAPPTSHGPPLMHPHDPVPGRPGLAERNGPVSSYYSFVGATRLHR</sequence>
<organism evidence="1 2">
    <name type="scientific">Camellia lanceoleosa</name>
    <dbReference type="NCBI Taxonomy" id="1840588"/>
    <lineage>
        <taxon>Eukaryota</taxon>
        <taxon>Viridiplantae</taxon>
        <taxon>Streptophyta</taxon>
        <taxon>Embryophyta</taxon>
        <taxon>Tracheophyta</taxon>
        <taxon>Spermatophyta</taxon>
        <taxon>Magnoliopsida</taxon>
        <taxon>eudicotyledons</taxon>
        <taxon>Gunneridae</taxon>
        <taxon>Pentapetalae</taxon>
        <taxon>asterids</taxon>
        <taxon>Ericales</taxon>
        <taxon>Theaceae</taxon>
        <taxon>Camellia</taxon>
    </lineage>
</organism>